<comment type="similarity">
    <text evidence="1">Belongs to the protein kinase superfamily. NEK Ser/Thr protein kinase family. NIMA subfamily.</text>
</comment>
<feature type="region of interest" description="Disordered" evidence="8">
    <location>
        <begin position="614"/>
        <end position="708"/>
    </location>
</feature>
<evidence type="ECO:0000256" key="5">
    <source>
        <dbReference type="ARBA" id="ARBA00022777"/>
    </source>
</evidence>
<keyword evidence="5 11" id="KW-0418">Kinase</keyword>
<feature type="transmembrane region" description="Helical" evidence="9">
    <location>
        <begin position="585"/>
        <end position="605"/>
    </location>
</feature>
<evidence type="ECO:0000256" key="7">
    <source>
        <dbReference type="PROSITE-ProRule" id="PRU10141"/>
    </source>
</evidence>
<keyword evidence="6 7" id="KW-0067">ATP-binding</keyword>
<sequence length="708" mass="72512">MTDNFEYPSGILIPGTKYKVIRRLGAGGMGTVYEVEDTNIEKRYVLKTLHASLSSRADLAERMRREARALARLEHRNIVQVITADVTADSLRLTYLVMEKLNGHTLRTVLDNKTRLNVDTACRLCIDLLNALYHAHENRIIHRDVKPENIFLHRDADGTTVTKLLDFGIMTEADPETHTQTGHNRFIGTLRYAAPEQLSGRPITAQTDIYAAGLCLYEIITGYGPFDDLSSTAEIAHAHLNTVAPPIARHVRVPRQLEDIVRRALAKDPADRQHDAFTFAAELNRFRKSQQGALEMAPLSQVETVNDPFHLSTDPGAQQRGPGISGASFSRPASGGASPPPAGAPLIVGGAPPYPSALAGAAPKAGPGAGAAPAMQPSPQPLRSSEGGSGVRASGHGTGDYPQPQAYSASGGAGGSIPGAGSSGAGPVRPPSAGLADAATQFDEGNGSGGGAFPPAAGETHENAAASPMTIGGPTPVPAASFRGPPSPHPASGASVDRNAPTGTYAPPGVPDVQRSGTAIMSSVDAPSDPGHPRTLTLPQPNHPGQAGQGSLAHSGMPANPSYATGPHDAGRLATQGAKRGLGPVIWIVVAGSAIGAVLAIGGIYQLTARNPKPPPETTVTATAPAPSALAASATTAPEPAKTTGAIENVGTVDAGAPAAPSVSASSASSATSAPPAEERSHRHRDTPRPSGGGGSATPTKKLPGSGL</sequence>
<evidence type="ECO:0000256" key="4">
    <source>
        <dbReference type="ARBA" id="ARBA00022741"/>
    </source>
</evidence>
<feature type="domain" description="Protein kinase" evidence="10">
    <location>
        <begin position="18"/>
        <end position="287"/>
    </location>
</feature>
<feature type="binding site" evidence="7">
    <location>
        <position position="47"/>
    </location>
    <ligand>
        <name>ATP</name>
        <dbReference type="ChEBI" id="CHEBI:30616"/>
    </ligand>
</feature>
<dbReference type="InterPro" id="IPR008271">
    <property type="entry name" value="Ser/Thr_kinase_AS"/>
</dbReference>
<dbReference type="SUPFAM" id="SSF56112">
    <property type="entry name" value="Protein kinase-like (PK-like)"/>
    <property type="match status" value="1"/>
</dbReference>
<dbReference type="Proteomes" id="UP001379533">
    <property type="component" value="Chromosome"/>
</dbReference>
<organism evidence="11 12">
    <name type="scientific">Pendulispora brunnea</name>
    <dbReference type="NCBI Taxonomy" id="2905690"/>
    <lineage>
        <taxon>Bacteria</taxon>
        <taxon>Pseudomonadati</taxon>
        <taxon>Myxococcota</taxon>
        <taxon>Myxococcia</taxon>
        <taxon>Myxococcales</taxon>
        <taxon>Sorangiineae</taxon>
        <taxon>Pendulisporaceae</taxon>
        <taxon>Pendulispora</taxon>
    </lineage>
</organism>
<evidence type="ECO:0000313" key="12">
    <source>
        <dbReference type="Proteomes" id="UP001379533"/>
    </source>
</evidence>
<dbReference type="SMART" id="SM00220">
    <property type="entry name" value="S_TKc"/>
    <property type="match status" value="1"/>
</dbReference>
<dbReference type="Pfam" id="PF00069">
    <property type="entry name" value="Pkinase"/>
    <property type="match status" value="1"/>
</dbReference>
<gene>
    <name evidence="11" type="ORF">LZC95_14640</name>
</gene>
<dbReference type="CDD" id="cd14014">
    <property type="entry name" value="STKc_PknB_like"/>
    <property type="match status" value="1"/>
</dbReference>
<feature type="compositionally biased region" description="Low complexity" evidence="8">
    <location>
        <begin position="655"/>
        <end position="676"/>
    </location>
</feature>
<keyword evidence="9" id="KW-0812">Transmembrane</keyword>
<dbReference type="InterPro" id="IPR000719">
    <property type="entry name" value="Prot_kinase_dom"/>
</dbReference>
<keyword evidence="9" id="KW-1133">Transmembrane helix</keyword>
<keyword evidence="3" id="KW-0808">Transferase</keyword>
<evidence type="ECO:0000256" key="3">
    <source>
        <dbReference type="ARBA" id="ARBA00022679"/>
    </source>
</evidence>
<dbReference type="PROSITE" id="PS00107">
    <property type="entry name" value="PROTEIN_KINASE_ATP"/>
    <property type="match status" value="1"/>
</dbReference>
<accession>A0ABZ2KHM2</accession>
<keyword evidence="4 7" id="KW-0547">Nucleotide-binding</keyword>
<evidence type="ECO:0000256" key="2">
    <source>
        <dbReference type="ARBA" id="ARBA00012513"/>
    </source>
</evidence>
<dbReference type="EC" id="2.7.11.1" evidence="2"/>
<dbReference type="PROSITE" id="PS00108">
    <property type="entry name" value="PROTEIN_KINASE_ST"/>
    <property type="match status" value="1"/>
</dbReference>
<dbReference type="EMBL" id="CP089982">
    <property type="protein sequence ID" value="WXA98066.1"/>
    <property type="molecule type" value="Genomic_DNA"/>
</dbReference>
<evidence type="ECO:0000256" key="6">
    <source>
        <dbReference type="ARBA" id="ARBA00022840"/>
    </source>
</evidence>
<feature type="compositionally biased region" description="Low complexity" evidence="8">
    <location>
        <begin position="362"/>
        <end position="377"/>
    </location>
</feature>
<evidence type="ECO:0000259" key="10">
    <source>
        <dbReference type="PROSITE" id="PS50011"/>
    </source>
</evidence>
<dbReference type="PANTHER" id="PTHR43671:SF13">
    <property type="entry name" value="SERINE_THREONINE-PROTEIN KINASE NEK2"/>
    <property type="match status" value="1"/>
</dbReference>
<feature type="compositionally biased region" description="Gly residues" evidence="8">
    <location>
        <begin position="411"/>
        <end position="424"/>
    </location>
</feature>
<dbReference type="Gene3D" id="3.30.200.20">
    <property type="entry name" value="Phosphorylase Kinase, domain 1"/>
    <property type="match status" value="1"/>
</dbReference>
<proteinExistence type="inferred from homology"/>
<keyword evidence="9" id="KW-0472">Membrane</keyword>
<name>A0ABZ2KHM2_9BACT</name>
<dbReference type="PANTHER" id="PTHR43671">
    <property type="entry name" value="SERINE/THREONINE-PROTEIN KINASE NEK"/>
    <property type="match status" value="1"/>
</dbReference>
<protein>
    <recommendedName>
        <fullName evidence="2">non-specific serine/threonine protein kinase</fullName>
        <ecNumber evidence="2">2.7.11.1</ecNumber>
    </recommendedName>
</protein>
<dbReference type="InterPro" id="IPR011009">
    <property type="entry name" value="Kinase-like_dom_sf"/>
</dbReference>
<feature type="region of interest" description="Disordered" evidence="8">
    <location>
        <begin position="362"/>
        <end position="572"/>
    </location>
</feature>
<dbReference type="RefSeq" id="WP_394848678.1">
    <property type="nucleotide sequence ID" value="NZ_CP089982.1"/>
</dbReference>
<feature type="compositionally biased region" description="Low complexity" evidence="8">
    <location>
        <begin position="325"/>
        <end position="337"/>
    </location>
</feature>
<feature type="compositionally biased region" description="Low complexity" evidence="8">
    <location>
        <begin position="618"/>
        <end position="644"/>
    </location>
</feature>
<evidence type="ECO:0000256" key="1">
    <source>
        <dbReference type="ARBA" id="ARBA00010886"/>
    </source>
</evidence>
<reference evidence="11 12" key="1">
    <citation type="submission" date="2021-12" db="EMBL/GenBank/DDBJ databases">
        <title>Discovery of the Pendulisporaceae a myxobacterial family with distinct sporulation behavior and unique specialized metabolism.</title>
        <authorList>
            <person name="Garcia R."/>
            <person name="Popoff A."/>
            <person name="Bader C.D."/>
            <person name="Loehr J."/>
            <person name="Walesch S."/>
            <person name="Walt C."/>
            <person name="Boldt J."/>
            <person name="Bunk B."/>
            <person name="Haeckl F.J.F.P.J."/>
            <person name="Gunesch A.P."/>
            <person name="Birkelbach J."/>
            <person name="Nuebel U."/>
            <person name="Pietschmann T."/>
            <person name="Bach T."/>
            <person name="Mueller R."/>
        </authorList>
    </citation>
    <scope>NUCLEOTIDE SEQUENCE [LARGE SCALE GENOMIC DNA]</scope>
    <source>
        <strain evidence="11 12">MSr12523</strain>
    </source>
</reference>
<dbReference type="Gene3D" id="1.10.510.10">
    <property type="entry name" value="Transferase(Phosphotransferase) domain 1"/>
    <property type="match status" value="1"/>
</dbReference>
<evidence type="ECO:0000256" key="9">
    <source>
        <dbReference type="SAM" id="Phobius"/>
    </source>
</evidence>
<dbReference type="PROSITE" id="PS50011">
    <property type="entry name" value="PROTEIN_KINASE_DOM"/>
    <property type="match status" value="1"/>
</dbReference>
<dbReference type="InterPro" id="IPR017441">
    <property type="entry name" value="Protein_kinase_ATP_BS"/>
</dbReference>
<feature type="compositionally biased region" description="Low complexity" evidence="8">
    <location>
        <begin position="425"/>
        <end position="434"/>
    </location>
</feature>
<keyword evidence="12" id="KW-1185">Reference proteome</keyword>
<dbReference type="GO" id="GO:0016301">
    <property type="term" value="F:kinase activity"/>
    <property type="evidence" value="ECO:0007669"/>
    <property type="project" value="UniProtKB-KW"/>
</dbReference>
<evidence type="ECO:0000313" key="11">
    <source>
        <dbReference type="EMBL" id="WXA98066.1"/>
    </source>
</evidence>
<feature type="region of interest" description="Disordered" evidence="8">
    <location>
        <begin position="306"/>
        <end position="348"/>
    </location>
</feature>
<dbReference type="InterPro" id="IPR050660">
    <property type="entry name" value="NEK_Ser/Thr_kinase"/>
</dbReference>
<evidence type="ECO:0000256" key="8">
    <source>
        <dbReference type="SAM" id="MobiDB-lite"/>
    </source>
</evidence>